<dbReference type="SUPFAM" id="SSF47384">
    <property type="entry name" value="Homodimeric domain of signal transducing histidine kinase"/>
    <property type="match status" value="1"/>
</dbReference>
<keyword evidence="10" id="KW-0418">Kinase</keyword>
<dbReference type="InterPro" id="IPR005467">
    <property type="entry name" value="His_kinase_dom"/>
</dbReference>
<dbReference type="PROSITE" id="PS50109">
    <property type="entry name" value="HIS_KIN"/>
    <property type="match status" value="1"/>
</dbReference>
<dbReference type="RefSeq" id="WP_163652378.1">
    <property type="nucleotide sequence ID" value="NZ_JAAGRN010000003.1"/>
</dbReference>
<feature type="domain" description="Histidine kinase" evidence="17">
    <location>
        <begin position="227"/>
        <end position="435"/>
    </location>
</feature>
<evidence type="ECO:0000256" key="11">
    <source>
        <dbReference type="ARBA" id="ARBA00022840"/>
    </source>
</evidence>
<evidence type="ECO:0000256" key="1">
    <source>
        <dbReference type="ARBA" id="ARBA00000085"/>
    </source>
</evidence>
<comment type="caution">
    <text evidence="19">The sequence shown here is derived from an EMBL/GenBank/DDBJ whole genome shotgun (WGS) entry which is preliminary data.</text>
</comment>
<dbReference type="EC" id="2.7.13.3" evidence="3"/>
<dbReference type="InterPro" id="IPR050980">
    <property type="entry name" value="2C_sensor_his_kinase"/>
</dbReference>
<evidence type="ECO:0000256" key="9">
    <source>
        <dbReference type="ARBA" id="ARBA00022741"/>
    </source>
</evidence>
<dbReference type="InterPro" id="IPR038421">
    <property type="entry name" value="RisS_PPD_sf"/>
</dbReference>
<dbReference type="Gene3D" id="1.10.287.130">
    <property type="match status" value="1"/>
</dbReference>
<evidence type="ECO:0000256" key="12">
    <source>
        <dbReference type="ARBA" id="ARBA00022989"/>
    </source>
</evidence>
<evidence type="ECO:0000256" key="7">
    <source>
        <dbReference type="ARBA" id="ARBA00022679"/>
    </source>
</evidence>
<accession>A0A6B2QZV7</accession>
<keyword evidence="5" id="KW-0997">Cell inner membrane</keyword>
<dbReference type="InterPro" id="IPR003594">
    <property type="entry name" value="HATPase_dom"/>
</dbReference>
<evidence type="ECO:0000313" key="19">
    <source>
        <dbReference type="EMBL" id="NDY82699.1"/>
    </source>
</evidence>
<dbReference type="SUPFAM" id="SSF55874">
    <property type="entry name" value="ATPase domain of HSP90 chaperone/DNA topoisomerase II/histidine kinase"/>
    <property type="match status" value="1"/>
</dbReference>
<gene>
    <name evidence="19" type="ORF">G3I67_05570</name>
</gene>
<dbReference type="AlphaFoldDB" id="A0A6B2QZV7"/>
<keyword evidence="4" id="KW-1003">Cell membrane</keyword>
<dbReference type="Pfam" id="PF16524">
    <property type="entry name" value="RisS_PPD"/>
    <property type="match status" value="1"/>
</dbReference>
<keyword evidence="14 15" id="KW-0472">Membrane</keyword>
<keyword evidence="8 15" id="KW-0812">Transmembrane</keyword>
<feature type="chain" id="PRO_5025454293" description="histidine kinase" evidence="16">
    <location>
        <begin position="22"/>
        <end position="443"/>
    </location>
</feature>
<dbReference type="Pfam" id="PF02518">
    <property type="entry name" value="HATPase_c"/>
    <property type="match status" value="1"/>
</dbReference>
<dbReference type="CDD" id="cd06225">
    <property type="entry name" value="HAMP"/>
    <property type="match status" value="1"/>
</dbReference>
<dbReference type="CDD" id="cd00082">
    <property type="entry name" value="HisKA"/>
    <property type="match status" value="1"/>
</dbReference>
<organism evidence="19">
    <name type="scientific">Sheuella amnicola</name>
    <dbReference type="NCBI Taxonomy" id="2707330"/>
    <lineage>
        <taxon>Bacteria</taxon>
        <taxon>Pseudomonadati</taxon>
        <taxon>Pseudomonadota</taxon>
        <taxon>Betaproteobacteria</taxon>
        <taxon>Burkholderiales</taxon>
        <taxon>Alcaligenaceae</taxon>
        <taxon>Sheuella</taxon>
    </lineage>
</organism>
<keyword evidence="9" id="KW-0547">Nucleotide-binding</keyword>
<dbReference type="Gene3D" id="3.30.565.10">
    <property type="entry name" value="Histidine kinase-like ATPase, C-terminal domain"/>
    <property type="match status" value="1"/>
</dbReference>
<dbReference type="Gene3D" id="3.30.450.300">
    <property type="entry name" value="Sensor histidine kinase RisS, periplasmic domain"/>
    <property type="match status" value="1"/>
</dbReference>
<evidence type="ECO:0000259" key="17">
    <source>
        <dbReference type="PROSITE" id="PS50109"/>
    </source>
</evidence>
<dbReference type="SUPFAM" id="SSF158472">
    <property type="entry name" value="HAMP domain-like"/>
    <property type="match status" value="1"/>
</dbReference>
<keyword evidence="11" id="KW-0067">ATP-binding</keyword>
<comment type="catalytic activity">
    <reaction evidence="1">
        <text>ATP + protein L-histidine = ADP + protein N-phospho-L-histidine.</text>
        <dbReference type="EC" id="2.7.13.3"/>
    </reaction>
</comment>
<proteinExistence type="predicted"/>
<feature type="transmembrane region" description="Helical" evidence="15">
    <location>
        <begin position="147"/>
        <end position="169"/>
    </location>
</feature>
<dbReference type="InterPro" id="IPR036890">
    <property type="entry name" value="HATPase_C_sf"/>
</dbReference>
<comment type="subcellular location">
    <subcellularLocation>
        <location evidence="2">Cell inner membrane</location>
        <topology evidence="2">Multi-pass membrane protein</topology>
    </subcellularLocation>
</comment>
<dbReference type="PRINTS" id="PR00344">
    <property type="entry name" value="BCTRLSENSOR"/>
</dbReference>
<dbReference type="GO" id="GO:0005886">
    <property type="term" value="C:plasma membrane"/>
    <property type="evidence" value="ECO:0007669"/>
    <property type="project" value="UniProtKB-SubCell"/>
</dbReference>
<evidence type="ECO:0000256" key="3">
    <source>
        <dbReference type="ARBA" id="ARBA00012438"/>
    </source>
</evidence>
<keyword evidence="7" id="KW-0808">Transferase</keyword>
<dbReference type="InterPro" id="IPR003660">
    <property type="entry name" value="HAMP_dom"/>
</dbReference>
<dbReference type="PANTHER" id="PTHR44936:SF5">
    <property type="entry name" value="SENSOR HISTIDINE KINASE ENVZ"/>
    <property type="match status" value="1"/>
</dbReference>
<reference evidence="19" key="1">
    <citation type="submission" date="2020-02" db="EMBL/GenBank/DDBJ databases">
        <authorList>
            <person name="Chen W.-M."/>
        </authorList>
    </citation>
    <scope>NUCLEOTIDE SEQUENCE</scope>
    <source>
        <strain evidence="19">NBD-18</strain>
    </source>
</reference>
<evidence type="ECO:0000256" key="14">
    <source>
        <dbReference type="ARBA" id="ARBA00023136"/>
    </source>
</evidence>
<evidence type="ECO:0000256" key="13">
    <source>
        <dbReference type="ARBA" id="ARBA00023012"/>
    </source>
</evidence>
<protein>
    <recommendedName>
        <fullName evidence="3">histidine kinase</fullName>
        <ecNumber evidence="3">2.7.13.3</ecNumber>
    </recommendedName>
</protein>
<feature type="signal peptide" evidence="16">
    <location>
        <begin position="1"/>
        <end position="21"/>
    </location>
</feature>
<dbReference type="Pfam" id="PF00512">
    <property type="entry name" value="HisKA"/>
    <property type="match status" value="1"/>
</dbReference>
<dbReference type="SMART" id="SM00388">
    <property type="entry name" value="HisKA"/>
    <property type="match status" value="1"/>
</dbReference>
<dbReference type="InterPro" id="IPR036097">
    <property type="entry name" value="HisK_dim/P_sf"/>
</dbReference>
<evidence type="ECO:0000256" key="8">
    <source>
        <dbReference type="ARBA" id="ARBA00022692"/>
    </source>
</evidence>
<dbReference type="PROSITE" id="PS50885">
    <property type="entry name" value="HAMP"/>
    <property type="match status" value="1"/>
</dbReference>
<dbReference type="SMART" id="SM00304">
    <property type="entry name" value="HAMP"/>
    <property type="match status" value="1"/>
</dbReference>
<sequence>MFTRTFLLLATLMLACLAAWAEVFVILEMEPRAIQNSKRITTAVNLTRSALAHATRTDIPTLLDELSLNESLDVIARSPTDIVEPIPDDRYWQKIAHMLKQHLGSDTIVAWTVNNRHDFWISFSIDEKQYWLAMHRDDLELSGDFEWIGWAVAAIVFSLIGALISVRYINRPLSRLVHHTQQISTGQSPPPLPETGPREIRQLNTSFNRMTEDWRQTENDRELMIAGISHDLRTPLTRMRLEIELSQMPEASIQAIDQDLRQIDHTIDQLLEYSRAAKIQERPSTDISTALESLLSRERLHTGLIHHELTSRIQPNIHVRIDPVSFARIVLNLIDNAYRYGGDDQGRSKVLVTLQAQANKAVLEVSDRGAGIKPEDVSNVLRPFYRGDHARSDSTGAGLGLAIIDRLLRQTEGSLSINPRVGGGLTVSVLWPIDTSIVKNSTT</sequence>
<dbReference type="InterPro" id="IPR004358">
    <property type="entry name" value="Sig_transdc_His_kin-like_C"/>
</dbReference>
<dbReference type="EMBL" id="JAAGRN010000003">
    <property type="protein sequence ID" value="NDY82699.1"/>
    <property type="molecule type" value="Genomic_DNA"/>
</dbReference>
<keyword evidence="16" id="KW-0732">Signal</keyword>
<evidence type="ECO:0000256" key="4">
    <source>
        <dbReference type="ARBA" id="ARBA00022475"/>
    </source>
</evidence>
<dbReference type="InterPro" id="IPR032408">
    <property type="entry name" value="RisS_PPD"/>
</dbReference>
<name>A0A6B2QZV7_9BURK</name>
<keyword evidence="12 15" id="KW-1133">Transmembrane helix</keyword>
<evidence type="ECO:0000256" key="10">
    <source>
        <dbReference type="ARBA" id="ARBA00022777"/>
    </source>
</evidence>
<dbReference type="GO" id="GO:0000155">
    <property type="term" value="F:phosphorelay sensor kinase activity"/>
    <property type="evidence" value="ECO:0007669"/>
    <property type="project" value="InterPro"/>
</dbReference>
<evidence type="ECO:0000256" key="2">
    <source>
        <dbReference type="ARBA" id="ARBA00004429"/>
    </source>
</evidence>
<feature type="domain" description="HAMP" evidence="18">
    <location>
        <begin position="167"/>
        <end position="219"/>
    </location>
</feature>
<dbReference type="Pfam" id="PF00672">
    <property type="entry name" value="HAMP"/>
    <property type="match status" value="1"/>
</dbReference>
<dbReference type="InterPro" id="IPR003661">
    <property type="entry name" value="HisK_dim/P_dom"/>
</dbReference>
<keyword evidence="13" id="KW-0902">Two-component regulatory system</keyword>
<dbReference type="GO" id="GO:0005524">
    <property type="term" value="F:ATP binding"/>
    <property type="evidence" value="ECO:0007669"/>
    <property type="project" value="UniProtKB-KW"/>
</dbReference>
<evidence type="ECO:0000256" key="5">
    <source>
        <dbReference type="ARBA" id="ARBA00022519"/>
    </source>
</evidence>
<dbReference type="SMART" id="SM00387">
    <property type="entry name" value="HATPase_c"/>
    <property type="match status" value="1"/>
</dbReference>
<evidence type="ECO:0000259" key="18">
    <source>
        <dbReference type="PROSITE" id="PS50885"/>
    </source>
</evidence>
<dbReference type="PROSITE" id="PS51257">
    <property type="entry name" value="PROKAR_LIPOPROTEIN"/>
    <property type="match status" value="1"/>
</dbReference>
<evidence type="ECO:0000256" key="15">
    <source>
        <dbReference type="SAM" id="Phobius"/>
    </source>
</evidence>
<evidence type="ECO:0000256" key="6">
    <source>
        <dbReference type="ARBA" id="ARBA00022553"/>
    </source>
</evidence>
<evidence type="ECO:0000256" key="16">
    <source>
        <dbReference type="SAM" id="SignalP"/>
    </source>
</evidence>
<dbReference type="PANTHER" id="PTHR44936">
    <property type="entry name" value="SENSOR PROTEIN CREC"/>
    <property type="match status" value="1"/>
</dbReference>
<keyword evidence="6" id="KW-0597">Phosphoprotein</keyword>